<protein>
    <submittedName>
        <fullName evidence="1">Uncharacterized protein</fullName>
    </submittedName>
</protein>
<dbReference type="OrthoDB" id="935433at2"/>
<evidence type="ECO:0000313" key="1">
    <source>
        <dbReference type="EMBL" id="PWJ60333.1"/>
    </source>
</evidence>
<comment type="caution">
    <text evidence="1">The sequence shown here is derived from an EMBL/GenBank/DDBJ whole genome shotgun (WGS) entry which is preliminary data.</text>
</comment>
<keyword evidence="2" id="KW-1185">Reference proteome</keyword>
<gene>
    <name evidence="1" type="ORF">CLV98_101514</name>
</gene>
<accession>A0A316ARH2</accession>
<dbReference type="EMBL" id="QGDT01000001">
    <property type="protein sequence ID" value="PWJ60333.1"/>
    <property type="molecule type" value="Genomic_DNA"/>
</dbReference>
<name>A0A316ARH2_9BACT</name>
<proteinExistence type="predicted"/>
<evidence type="ECO:0000313" key="2">
    <source>
        <dbReference type="Proteomes" id="UP000245880"/>
    </source>
</evidence>
<dbReference type="RefSeq" id="WP_109672505.1">
    <property type="nucleotide sequence ID" value="NZ_QGDT01000001.1"/>
</dbReference>
<organism evidence="1 2">
    <name type="scientific">Dyadobacter jejuensis</name>
    <dbReference type="NCBI Taxonomy" id="1082580"/>
    <lineage>
        <taxon>Bacteria</taxon>
        <taxon>Pseudomonadati</taxon>
        <taxon>Bacteroidota</taxon>
        <taxon>Cytophagia</taxon>
        <taxon>Cytophagales</taxon>
        <taxon>Spirosomataceae</taxon>
        <taxon>Dyadobacter</taxon>
    </lineage>
</organism>
<dbReference type="Proteomes" id="UP000245880">
    <property type="component" value="Unassembled WGS sequence"/>
</dbReference>
<dbReference type="AlphaFoldDB" id="A0A316ARH2"/>
<reference evidence="1 2" key="1">
    <citation type="submission" date="2018-03" db="EMBL/GenBank/DDBJ databases">
        <title>Genomic Encyclopedia of Archaeal and Bacterial Type Strains, Phase II (KMG-II): from individual species to whole genera.</title>
        <authorList>
            <person name="Goeker M."/>
        </authorList>
    </citation>
    <scope>NUCLEOTIDE SEQUENCE [LARGE SCALE GENOMIC DNA]</scope>
    <source>
        <strain evidence="1 2">DSM 100346</strain>
    </source>
</reference>
<sequence length="235" mass="26966">MAKKLPKNQLPLDFSVHANRIVLRLGQLQHHPLADDLFQRLVQKEWIIEPPGEVADISFAQDIVAHIGHKLPYPEGMKIAQLHGCEAEFKGFSAIFQQKGWIFVNAATEATERNYQIHLLTVSLGLHSLYTTAESLFNRSEQLVFEALLPLKEVESFFRKDIVKIPEFLASDIATFFRVPFPMVLKRALQLRLISDEQYRNFMTINPESGRKPRELFVSDDGTMDDLEAQLFSEE</sequence>